<dbReference type="GO" id="GO:0016791">
    <property type="term" value="F:phosphatase activity"/>
    <property type="evidence" value="ECO:0007669"/>
    <property type="project" value="TreeGrafter"/>
</dbReference>
<dbReference type="Gene3D" id="3.60.40.10">
    <property type="entry name" value="PPM-type phosphatase domain"/>
    <property type="match status" value="1"/>
</dbReference>
<dbReference type="Pfam" id="PF07228">
    <property type="entry name" value="SpoIIE"/>
    <property type="match status" value="1"/>
</dbReference>
<sequence>MADSPRQQSLPVTLPGAATSPGEGLPGLPSELRTDVEAALTEALLAERERSSFLSEASRALAGSLNLSRTIARTLHLLVPRFTDDARVVLVTGRSARVSLLRADGESHGLDPVVLPSIPSDVEHVLRSGRHLRAGTALHLPLVARGTAFGTVTLRTAPEDEGALAVLEELVGRAALALDAARLYGERSSVASVLQASLRPPRLPAVPGVRLAARYRAALEHSELGGDFYDVHGAGDDWTVVVGDVCGKGVEAAVLTGQSRQSVRTAGLVDRDPARVLALLNDVLVGSEIDPGKFVTAVAARLRPLAAGGLRVDLASAGHPFPLHLGPGGVRAVPVTGIVAGAFPGAAYDRQTLVLAPGETLLLLTDGVLEARGRDGDFGEERLQRLLDQLARRPGGRHPDAVVDTVLEGVLTHLDGRPHDDIALLALQAGDGA</sequence>
<feature type="domain" description="PPM-type phosphatase" evidence="3">
    <location>
        <begin position="209"/>
        <end position="429"/>
    </location>
</feature>
<dbReference type="InterPro" id="IPR029016">
    <property type="entry name" value="GAF-like_dom_sf"/>
</dbReference>
<dbReference type="PANTHER" id="PTHR43156">
    <property type="entry name" value="STAGE II SPORULATION PROTEIN E-RELATED"/>
    <property type="match status" value="1"/>
</dbReference>
<dbReference type="AlphaFoldDB" id="A0A4Q7NHM7"/>
<keyword evidence="5" id="KW-1185">Reference proteome</keyword>
<dbReference type="Gene3D" id="3.30.450.40">
    <property type="match status" value="1"/>
</dbReference>
<keyword evidence="1" id="KW-0378">Hydrolase</keyword>
<dbReference type="SUPFAM" id="SSF55781">
    <property type="entry name" value="GAF domain-like"/>
    <property type="match status" value="1"/>
</dbReference>
<comment type="caution">
    <text evidence="4">The sequence shown here is derived from an EMBL/GenBank/DDBJ whole genome shotgun (WGS) entry which is preliminary data.</text>
</comment>
<evidence type="ECO:0000313" key="4">
    <source>
        <dbReference type="EMBL" id="RZS82956.1"/>
    </source>
</evidence>
<evidence type="ECO:0000256" key="2">
    <source>
        <dbReference type="SAM" id="MobiDB-lite"/>
    </source>
</evidence>
<organism evidence="4 5">
    <name type="scientific">Motilibacter rhizosphaerae</name>
    <dbReference type="NCBI Taxonomy" id="598652"/>
    <lineage>
        <taxon>Bacteria</taxon>
        <taxon>Bacillati</taxon>
        <taxon>Actinomycetota</taxon>
        <taxon>Actinomycetes</taxon>
        <taxon>Motilibacterales</taxon>
        <taxon>Motilibacteraceae</taxon>
        <taxon>Motilibacter</taxon>
    </lineage>
</organism>
<evidence type="ECO:0000256" key="1">
    <source>
        <dbReference type="ARBA" id="ARBA00022801"/>
    </source>
</evidence>
<dbReference type="EMBL" id="SGXD01000004">
    <property type="protein sequence ID" value="RZS82956.1"/>
    <property type="molecule type" value="Genomic_DNA"/>
</dbReference>
<dbReference type="InterPro" id="IPR001932">
    <property type="entry name" value="PPM-type_phosphatase-like_dom"/>
</dbReference>
<gene>
    <name evidence="4" type="ORF">EV189_3354</name>
</gene>
<feature type="compositionally biased region" description="Polar residues" evidence="2">
    <location>
        <begin position="1"/>
        <end position="11"/>
    </location>
</feature>
<dbReference type="SMART" id="SM00331">
    <property type="entry name" value="PP2C_SIG"/>
    <property type="match status" value="1"/>
</dbReference>
<feature type="region of interest" description="Disordered" evidence="2">
    <location>
        <begin position="1"/>
        <end position="28"/>
    </location>
</feature>
<dbReference type="Proteomes" id="UP000293638">
    <property type="component" value="Unassembled WGS sequence"/>
</dbReference>
<proteinExistence type="predicted"/>
<reference evidence="4 5" key="1">
    <citation type="submission" date="2019-02" db="EMBL/GenBank/DDBJ databases">
        <title>Genomic Encyclopedia of Type Strains, Phase IV (KMG-IV): sequencing the most valuable type-strain genomes for metagenomic binning, comparative biology and taxonomic classification.</title>
        <authorList>
            <person name="Goeker M."/>
        </authorList>
    </citation>
    <scope>NUCLEOTIDE SEQUENCE [LARGE SCALE GENOMIC DNA]</scope>
    <source>
        <strain evidence="4 5">DSM 45622</strain>
    </source>
</reference>
<dbReference type="OrthoDB" id="5241041at2"/>
<evidence type="ECO:0000259" key="3">
    <source>
        <dbReference type="SMART" id="SM00331"/>
    </source>
</evidence>
<name>A0A4Q7NHM7_9ACTN</name>
<dbReference type="RefSeq" id="WP_130494062.1">
    <property type="nucleotide sequence ID" value="NZ_SGXD01000004.1"/>
</dbReference>
<dbReference type="PANTHER" id="PTHR43156:SF2">
    <property type="entry name" value="STAGE II SPORULATION PROTEIN E"/>
    <property type="match status" value="1"/>
</dbReference>
<accession>A0A4Q7NHM7</accession>
<dbReference type="InterPro" id="IPR052016">
    <property type="entry name" value="Bact_Sigma-Reg"/>
</dbReference>
<evidence type="ECO:0000313" key="5">
    <source>
        <dbReference type="Proteomes" id="UP000293638"/>
    </source>
</evidence>
<dbReference type="InterPro" id="IPR036457">
    <property type="entry name" value="PPM-type-like_dom_sf"/>
</dbReference>
<protein>
    <submittedName>
        <fullName evidence="4">Serine phosphatase</fullName>
    </submittedName>
</protein>